<keyword evidence="2" id="KW-1185">Reference proteome</keyword>
<dbReference type="EMBL" id="KZ805313">
    <property type="protein sequence ID" value="PVI05649.1"/>
    <property type="molecule type" value="Genomic_DNA"/>
</dbReference>
<sequence length="84" mass="9757">MIVFAMTFSSCLVDVTNGLGRWRCACFFFAFHSLNVCAPLPPLSSRIGNKRDPHRFTRRQIEICGACPRLSYWIKWLLRDVKFS</sequence>
<protein>
    <submittedName>
        <fullName evidence="1">Uncharacterized protein</fullName>
    </submittedName>
</protein>
<evidence type="ECO:0000313" key="1">
    <source>
        <dbReference type="EMBL" id="PVI05649.1"/>
    </source>
</evidence>
<evidence type="ECO:0000313" key="2">
    <source>
        <dbReference type="Proteomes" id="UP000244855"/>
    </source>
</evidence>
<dbReference type="Proteomes" id="UP000244855">
    <property type="component" value="Unassembled WGS sequence"/>
</dbReference>
<proteinExistence type="predicted"/>
<name>A0A2V1E6C5_9PLEO</name>
<organism evidence="1 2">
    <name type="scientific">Periconia macrospinosa</name>
    <dbReference type="NCBI Taxonomy" id="97972"/>
    <lineage>
        <taxon>Eukaryota</taxon>
        <taxon>Fungi</taxon>
        <taxon>Dikarya</taxon>
        <taxon>Ascomycota</taxon>
        <taxon>Pezizomycotina</taxon>
        <taxon>Dothideomycetes</taxon>
        <taxon>Pleosporomycetidae</taxon>
        <taxon>Pleosporales</taxon>
        <taxon>Massarineae</taxon>
        <taxon>Periconiaceae</taxon>
        <taxon>Periconia</taxon>
    </lineage>
</organism>
<accession>A0A2V1E6C5</accession>
<reference evidence="1 2" key="1">
    <citation type="journal article" date="2018" name="Sci. Rep.">
        <title>Comparative genomics provides insights into the lifestyle and reveals functional heterogeneity of dark septate endophytic fungi.</title>
        <authorList>
            <person name="Knapp D.G."/>
            <person name="Nemeth J.B."/>
            <person name="Barry K."/>
            <person name="Hainaut M."/>
            <person name="Henrissat B."/>
            <person name="Johnson J."/>
            <person name="Kuo A."/>
            <person name="Lim J.H.P."/>
            <person name="Lipzen A."/>
            <person name="Nolan M."/>
            <person name="Ohm R.A."/>
            <person name="Tamas L."/>
            <person name="Grigoriev I.V."/>
            <person name="Spatafora J.W."/>
            <person name="Nagy L.G."/>
            <person name="Kovacs G.M."/>
        </authorList>
    </citation>
    <scope>NUCLEOTIDE SEQUENCE [LARGE SCALE GENOMIC DNA]</scope>
    <source>
        <strain evidence="1 2">DSE2036</strain>
    </source>
</reference>
<dbReference type="AlphaFoldDB" id="A0A2V1E6C5"/>
<gene>
    <name evidence="1" type="ORF">DM02DRAFT_85683</name>
</gene>